<dbReference type="EMBL" id="AGWM01000004">
    <property type="protein sequence ID" value="EPD27817.1"/>
    <property type="molecule type" value="Genomic_DNA"/>
</dbReference>
<sequence>MAWLFHHVGARVYDGSMMEPGHGPGVDADADFEFERKFLVRELPDDVAEHASTQVIIQAYTFAQDGYAVRVRVRFPDAFVPFDEFDDAADFRGGYERRALARMLGAGCPASASVAVKSPVVSAERYEKEMEIDTDVAVQILRRSVDLVLKNRFSLWIDEDGWEFDAFGGQNAGLIIAEVERRAPVVDLKIPDFCATEVSDDLRFTNDHLSKDPWMQWGAAYMEELDARGPHFLDLRTPQQREPEGEGA</sequence>
<evidence type="ECO:0000313" key="2">
    <source>
        <dbReference type="Proteomes" id="UP000014393"/>
    </source>
</evidence>
<dbReference type="HOGENOM" id="CLU_109545_1_0_11"/>
<dbReference type="Proteomes" id="UP000014393">
    <property type="component" value="Unassembled WGS sequence"/>
</dbReference>
<dbReference type="PATRIC" id="fig|883067.3.peg.374"/>
<evidence type="ECO:0000313" key="1">
    <source>
        <dbReference type="EMBL" id="EPD27817.1"/>
    </source>
</evidence>
<name>S2W5D3_9ACTO</name>
<keyword evidence="2" id="KW-1185">Reference proteome</keyword>
<evidence type="ECO:0008006" key="3">
    <source>
        <dbReference type="Google" id="ProtNLM"/>
    </source>
</evidence>
<comment type="caution">
    <text evidence="1">The sequence shown here is derived from an EMBL/GenBank/DDBJ whole genome shotgun (WGS) entry which is preliminary data.</text>
</comment>
<protein>
    <recommendedName>
        <fullName evidence="3">CYTH domain-containing protein</fullName>
    </recommendedName>
</protein>
<accession>S2W5D3</accession>
<dbReference type="SUPFAM" id="SSF55154">
    <property type="entry name" value="CYTH-like phosphatases"/>
    <property type="match status" value="1"/>
</dbReference>
<proteinExistence type="predicted"/>
<dbReference type="PANTHER" id="PTHR40114">
    <property type="entry name" value="SLR0698 PROTEIN"/>
    <property type="match status" value="1"/>
</dbReference>
<dbReference type="InterPro" id="IPR033469">
    <property type="entry name" value="CYTH-like_dom_sf"/>
</dbReference>
<organism evidence="1 2">
    <name type="scientific">Actinotignum schaalii FB123-CNA-2</name>
    <dbReference type="NCBI Taxonomy" id="883067"/>
    <lineage>
        <taxon>Bacteria</taxon>
        <taxon>Bacillati</taxon>
        <taxon>Actinomycetota</taxon>
        <taxon>Actinomycetes</taxon>
        <taxon>Actinomycetales</taxon>
        <taxon>Actinomycetaceae</taxon>
        <taxon>Actinotignum</taxon>
    </lineage>
</organism>
<reference evidence="1 2" key="1">
    <citation type="submission" date="2013-05" db="EMBL/GenBank/DDBJ databases">
        <title>The Genome Sequence of Actinobaculum schaalii FB123-CNA2.</title>
        <authorList>
            <consortium name="The Broad Institute Genomics Platform"/>
            <person name="Earl A."/>
            <person name="Ward D."/>
            <person name="Feldgarden M."/>
            <person name="Gevers D."/>
            <person name="Saerens B."/>
            <person name="Vaneechoutte M."/>
            <person name="Walker B."/>
            <person name="Young S."/>
            <person name="Zeng Q."/>
            <person name="Gargeya S."/>
            <person name="Fitzgerald M."/>
            <person name="Haas B."/>
            <person name="Abouelleil A."/>
            <person name="Allen A.W."/>
            <person name="Alvarado L."/>
            <person name="Arachchi H.M."/>
            <person name="Berlin A.M."/>
            <person name="Chapman S.B."/>
            <person name="Gainer-Dewar J."/>
            <person name="Goldberg J."/>
            <person name="Griggs A."/>
            <person name="Gujja S."/>
            <person name="Hansen M."/>
            <person name="Howarth C."/>
            <person name="Imamovic A."/>
            <person name="Ireland A."/>
            <person name="Larimer J."/>
            <person name="McCowan C."/>
            <person name="Murphy C."/>
            <person name="Pearson M."/>
            <person name="Poon T.W."/>
            <person name="Priest M."/>
            <person name="Roberts A."/>
            <person name="Saif S."/>
            <person name="Shea T."/>
            <person name="Sisk P."/>
            <person name="Sykes S."/>
            <person name="Wortman J."/>
            <person name="Nusbaum C."/>
            <person name="Birren B."/>
        </authorList>
    </citation>
    <scope>NUCLEOTIDE SEQUENCE [LARGE SCALE GENOMIC DNA]</scope>
    <source>
        <strain evidence="1 2">FB123-CNA-2</strain>
    </source>
</reference>
<dbReference type="InterPro" id="IPR012042">
    <property type="entry name" value="NeuTTM/CthTTM-like"/>
</dbReference>
<dbReference type="PANTHER" id="PTHR40114:SF1">
    <property type="entry name" value="SLR0698 PROTEIN"/>
    <property type="match status" value="1"/>
</dbReference>
<gene>
    <name evidence="1" type="ORF">HMPREF9237_00375</name>
</gene>
<dbReference type="Gene3D" id="2.40.320.10">
    <property type="entry name" value="Hypothetical Protein Pfu-838710-001"/>
    <property type="match status" value="1"/>
</dbReference>
<dbReference type="AlphaFoldDB" id="S2W5D3"/>
<dbReference type="eggNOG" id="COG2954">
    <property type="taxonomic scope" value="Bacteria"/>
</dbReference>